<gene>
    <name evidence="1" type="ORF">D6851_10305</name>
</gene>
<evidence type="ECO:0000313" key="1">
    <source>
        <dbReference type="EMBL" id="RKF20804.1"/>
    </source>
</evidence>
<dbReference type="Proteomes" id="UP000284395">
    <property type="component" value="Unassembled WGS sequence"/>
</dbReference>
<proteinExistence type="predicted"/>
<protein>
    <submittedName>
        <fullName evidence="1">Uncharacterized protein</fullName>
    </submittedName>
</protein>
<evidence type="ECO:0000313" key="2">
    <source>
        <dbReference type="Proteomes" id="UP000284395"/>
    </source>
</evidence>
<keyword evidence="2" id="KW-1185">Reference proteome</keyword>
<dbReference type="EMBL" id="RAPF01000005">
    <property type="protein sequence ID" value="RKF20804.1"/>
    <property type="molecule type" value="Genomic_DNA"/>
</dbReference>
<sequence length="17" mass="1990">MTDPVWIDFKGAPPPYR</sequence>
<organism evidence="1 2">
    <name type="scientific">Altericroceibacterium spongiae</name>
    <dbReference type="NCBI Taxonomy" id="2320269"/>
    <lineage>
        <taxon>Bacteria</taxon>
        <taxon>Pseudomonadati</taxon>
        <taxon>Pseudomonadota</taxon>
        <taxon>Alphaproteobacteria</taxon>
        <taxon>Sphingomonadales</taxon>
        <taxon>Erythrobacteraceae</taxon>
        <taxon>Altericroceibacterium</taxon>
    </lineage>
</organism>
<accession>A0A420EJG8</accession>
<comment type="caution">
    <text evidence="1">The sequence shown here is derived from an EMBL/GenBank/DDBJ whole genome shotgun (WGS) entry which is preliminary data.</text>
</comment>
<reference evidence="1 2" key="1">
    <citation type="submission" date="2018-09" db="EMBL/GenBank/DDBJ databases">
        <title>Altererythrobacter spongiae sp. nov., isolated from a marine sponge.</title>
        <authorList>
            <person name="Zhuang L."/>
            <person name="Luo L."/>
        </authorList>
    </citation>
    <scope>NUCLEOTIDE SEQUENCE [LARGE SCALE GENOMIC DNA]</scope>
    <source>
        <strain evidence="1 2">HN-Y73</strain>
    </source>
</reference>
<name>A0A420EJG8_9SPHN</name>
<dbReference type="AlphaFoldDB" id="A0A420EJG8"/>